<dbReference type="EnsemblBacteria" id="CAI49678">
    <property type="protein sequence ID" value="CAI49678"/>
    <property type="gene ID" value="NP_3174A"/>
</dbReference>
<protein>
    <submittedName>
        <fullName evidence="1">Uncharacterized protein</fullName>
    </submittedName>
</protein>
<accession>A0A1U7EX30</accession>
<dbReference type="EMBL" id="CR936257">
    <property type="protein sequence ID" value="CAI49678.1"/>
    <property type="molecule type" value="Genomic_DNA"/>
</dbReference>
<dbReference type="KEGG" id="nph:NP_3174A"/>
<organism evidence="1 2">
    <name type="scientific">Natronomonas pharaonis (strain ATCC 35678 / DSM 2160 / CIP 103997 / JCM 8858 / NBRC 14720 / NCIMB 2260 / Gabara)</name>
    <name type="common">Halobacterium pharaonis</name>
    <dbReference type="NCBI Taxonomy" id="348780"/>
    <lineage>
        <taxon>Archaea</taxon>
        <taxon>Methanobacteriati</taxon>
        <taxon>Methanobacteriota</taxon>
        <taxon>Stenosarchaea group</taxon>
        <taxon>Halobacteria</taxon>
        <taxon>Halobacteriales</taxon>
        <taxon>Natronomonadaceae</taxon>
        <taxon>Natronomonas</taxon>
    </lineage>
</organism>
<dbReference type="AlphaFoldDB" id="A0A1U7EX30"/>
<reference evidence="1 2" key="1">
    <citation type="journal article" date="2005" name="Genome Res.">
        <title>Living with two extremes: conclusions from the genome sequence of Natronomonas pharaonis.</title>
        <authorList>
            <person name="Falb M."/>
            <person name="Pfeiffer F."/>
            <person name="Palm P."/>
            <person name="Rodewald K."/>
            <person name="Hickmann V."/>
            <person name="Tittor J."/>
            <person name="Oesterhelt D."/>
        </authorList>
    </citation>
    <scope>NUCLEOTIDE SEQUENCE [LARGE SCALE GENOMIC DNA]</scope>
    <source>
        <strain evidence="2">ATCC 35678 / DSM 2160 / CIP 103997 / JCM 8858 / NBRC 14720 / NCIMB 2260 / Gabara</strain>
    </source>
</reference>
<dbReference type="RefSeq" id="WP_011323300.1">
    <property type="nucleotide sequence ID" value="NC_007426.1"/>
</dbReference>
<gene>
    <name evidence="1" type="ordered locus">NP_3174A</name>
</gene>
<evidence type="ECO:0000313" key="2">
    <source>
        <dbReference type="Proteomes" id="UP000002698"/>
    </source>
</evidence>
<proteinExistence type="predicted"/>
<name>A0A1U7EX30_NATPD</name>
<dbReference type="HOGENOM" id="CLU_2257443_0_0_2"/>
<dbReference type="Proteomes" id="UP000002698">
    <property type="component" value="Chromosome"/>
</dbReference>
<sequence>MIGAKRFGKKLAAGYGTDIDLGPEPSKAEIRDAVKQLKREEGLCGRRIGEQRLGPYFISGDDYGQRELDLLDEAIETEYAGSDLCIQTRRSECSRLRGGCKGNQ</sequence>
<evidence type="ECO:0000313" key="1">
    <source>
        <dbReference type="EMBL" id="CAI49678.1"/>
    </source>
</evidence>
<keyword evidence="2" id="KW-1185">Reference proteome</keyword>
<dbReference type="OrthoDB" id="196475at2157"/>
<dbReference type="GeneID" id="3701676"/>
<dbReference type="eggNOG" id="arCOG15026">
    <property type="taxonomic scope" value="Archaea"/>
</dbReference>